<proteinExistence type="predicted"/>
<keyword evidence="3" id="KW-1185">Reference proteome</keyword>
<accession>A0A432VQ83</accession>
<dbReference type="InterPro" id="IPR015904">
    <property type="entry name" value="Sulphide_quinone_reductase"/>
</dbReference>
<dbReference type="InterPro" id="IPR006311">
    <property type="entry name" value="TAT_signal"/>
</dbReference>
<comment type="caution">
    <text evidence="2">The sequence shown here is derived from an EMBL/GenBank/DDBJ whole genome shotgun (WGS) entry which is preliminary data.</text>
</comment>
<dbReference type="RefSeq" id="WP_126794008.1">
    <property type="nucleotide sequence ID" value="NZ_PIPI01000009.1"/>
</dbReference>
<dbReference type="AlphaFoldDB" id="A0A432VQ83"/>
<dbReference type="EMBL" id="PIPI01000009">
    <property type="protein sequence ID" value="RUO18338.1"/>
    <property type="molecule type" value="Genomic_DNA"/>
</dbReference>
<evidence type="ECO:0000313" key="3">
    <source>
        <dbReference type="Proteomes" id="UP000288212"/>
    </source>
</evidence>
<dbReference type="OrthoDB" id="9802771at2"/>
<dbReference type="Pfam" id="PF07992">
    <property type="entry name" value="Pyr_redox_2"/>
    <property type="match status" value="1"/>
</dbReference>
<dbReference type="GO" id="GO:0070221">
    <property type="term" value="P:sulfide oxidation, using sulfide:quinone oxidoreductase"/>
    <property type="evidence" value="ECO:0007669"/>
    <property type="project" value="TreeGrafter"/>
</dbReference>
<evidence type="ECO:0000259" key="1">
    <source>
        <dbReference type="Pfam" id="PF07992"/>
    </source>
</evidence>
<dbReference type="PROSITE" id="PS51318">
    <property type="entry name" value="TAT"/>
    <property type="match status" value="1"/>
</dbReference>
<protein>
    <submittedName>
        <fullName evidence="2">Pyridine nucleotide-disulfide oxidoreductase</fullName>
    </submittedName>
</protein>
<dbReference type="Gene3D" id="3.50.50.60">
    <property type="entry name" value="FAD/NAD(P)-binding domain"/>
    <property type="match status" value="2"/>
</dbReference>
<gene>
    <name evidence="2" type="ORF">CWE06_10795</name>
</gene>
<dbReference type="InterPro" id="IPR036188">
    <property type="entry name" value="FAD/NAD-bd_sf"/>
</dbReference>
<dbReference type="Proteomes" id="UP000288212">
    <property type="component" value="Unassembled WGS sequence"/>
</dbReference>
<organism evidence="2 3">
    <name type="scientific">Aliidiomarina haloalkalitolerans</name>
    <dbReference type="NCBI Taxonomy" id="859059"/>
    <lineage>
        <taxon>Bacteria</taxon>
        <taxon>Pseudomonadati</taxon>
        <taxon>Pseudomonadota</taxon>
        <taxon>Gammaproteobacteria</taxon>
        <taxon>Alteromonadales</taxon>
        <taxon>Idiomarinaceae</taxon>
        <taxon>Aliidiomarina</taxon>
    </lineage>
</organism>
<dbReference type="PANTHER" id="PTHR10632">
    <property type="entry name" value="SULFIDE:QUINONE OXIDOREDUCTASE"/>
    <property type="match status" value="1"/>
</dbReference>
<reference evidence="2 3" key="1">
    <citation type="journal article" date="2011" name="Front. Microbiol.">
        <title>Genomic signatures of strain selection and enhancement in Bacillus atrophaeus var. globigii, a historical biowarfare simulant.</title>
        <authorList>
            <person name="Gibbons H.S."/>
            <person name="Broomall S.M."/>
            <person name="McNew L.A."/>
            <person name="Daligault H."/>
            <person name="Chapman C."/>
            <person name="Bruce D."/>
            <person name="Karavis M."/>
            <person name="Krepps M."/>
            <person name="McGregor P.A."/>
            <person name="Hong C."/>
            <person name="Park K.H."/>
            <person name="Akmal A."/>
            <person name="Feldman A."/>
            <person name="Lin J.S."/>
            <person name="Chang W.E."/>
            <person name="Higgs B.W."/>
            <person name="Demirev P."/>
            <person name="Lindquist J."/>
            <person name="Liem A."/>
            <person name="Fochler E."/>
            <person name="Read T.D."/>
            <person name="Tapia R."/>
            <person name="Johnson S."/>
            <person name="Bishop-Lilly K.A."/>
            <person name="Detter C."/>
            <person name="Han C."/>
            <person name="Sozhamannan S."/>
            <person name="Rosenzweig C.N."/>
            <person name="Skowronski E.W."/>
        </authorList>
    </citation>
    <scope>NUCLEOTIDE SEQUENCE [LARGE SCALE GENOMIC DNA]</scope>
    <source>
        <strain evidence="2 3">AK5</strain>
    </source>
</reference>
<dbReference type="PANTHER" id="PTHR10632:SF2">
    <property type="entry name" value="SULFIDE:QUINONE OXIDOREDUCTASE, MITOCHONDRIAL"/>
    <property type="match status" value="1"/>
</dbReference>
<evidence type="ECO:0000313" key="2">
    <source>
        <dbReference type="EMBL" id="RUO18338.1"/>
    </source>
</evidence>
<dbReference type="GO" id="GO:0070224">
    <property type="term" value="F:sulfide:quinone oxidoreductase activity"/>
    <property type="evidence" value="ECO:0007669"/>
    <property type="project" value="TreeGrafter"/>
</dbReference>
<feature type="domain" description="FAD/NAD(P)-binding" evidence="1">
    <location>
        <begin position="49"/>
        <end position="161"/>
    </location>
</feature>
<name>A0A432VQ83_9GAMM</name>
<dbReference type="InterPro" id="IPR023753">
    <property type="entry name" value="FAD/NAD-binding_dom"/>
</dbReference>
<sequence length="444" mass="48606">MSNKNQTDTVDLNRRQFMGIAAVGALGAGFFGLSPFTQAEAKPLATNAKIVIIGAGAAGISLANRLARGTSGAQIQIIDSRERHLYQPGLTLIATGSWQRSSVVDSNARYIPKSVEWIKSDVTQVIPELNQVTLVSGQTLNYDYLLVASGLELAFDQIEGMTPDLIGQNGIGCVYDTPENAEGTWREINQFVQSGGSGIFTRAPGAIKCAGAPLKVAMLTEHLLREQGNRDAANMSYTSPGTGLFSQPDVDQFLKTSFPEREIDLNWQHRLVAIDADLKVASFATPDGVVKRDYDFIHVVPPMRAVKAVRESTLAWQDGDFSGWLEVDRHTLQHQRFSNVFGVGDCVGTPIGKTAATVKAQVPVAVQNLLRVLEGRVPDARFNGYTSCPLITERGQAMLVEFDYDLNMVPSFGFINPLKEQWVPWIMKDKMLRGAYNAMLRGRI</sequence>
<dbReference type="GO" id="GO:0071949">
    <property type="term" value="F:FAD binding"/>
    <property type="evidence" value="ECO:0007669"/>
    <property type="project" value="TreeGrafter"/>
</dbReference>
<dbReference type="SUPFAM" id="SSF51905">
    <property type="entry name" value="FAD/NAD(P)-binding domain"/>
    <property type="match status" value="2"/>
</dbReference>